<dbReference type="EMBL" id="JAJEKE010000005">
    <property type="protein sequence ID" value="MCQ1529466.1"/>
    <property type="molecule type" value="Genomic_DNA"/>
</dbReference>
<feature type="domain" description="HTH gntR-type" evidence="4">
    <location>
        <begin position="13"/>
        <end position="81"/>
    </location>
</feature>
<dbReference type="RefSeq" id="WP_255226984.1">
    <property type="nucleotide sequence ID" value="NZ_JAJEKE010000005.1"/>
</dbReference>
<evidence type="ECO:0000313" key="6">
    <source>
        <dbReference type="Proteomes" id="UP001651880"/>
    </source>
</evidence>
<keyword evidence="3" id="KW-0804">Transcription</keyword>
<dbReference type="SMART" id="SM00345">
    <property type="entry name" value="HTH_GNTR"/>
    <property type="match status" value="1"/>
</dbReference>
<sequence>MVKGFRDAPNIRGNLKEFVVNYIREQIFESRGLHPGDRINERELSRTLGISRAPIREALKELEEQGLISSIQYKGWFVTDYHEEGFWEITKLRTLLEYSVLEKVIALGGPSVEELNHLESLNRDLQEIVDNPDLGDKKLFKFCEKEMEFHMYLCSLAKDHCFWTQKIHRNLSYQIRCSFEVCLHHEGQLKDSVVSHDVVIQCLRRKDLARLREEMFRKLQKESFTSPES</sequence>
<name>A0ABT1NEA1_9FIRM</name>
<organism evidence="5 6">
    <name type="scientific">Lutispora saccharofermentans</name>
    <dbReference type="NCBI Taxonomy" id="3024236"/>
    <lineage>
        <taxon>Bacteria</taxon>
        <taxon>Bacillati</taxon>
        <taxon>Bacillota</taxon>
        <taxon>Clostridia</taxon>
        <taxon>Lutisporales</taxon>
        <taxon>Lutisporaceae</taxon>
        <taxon>Lutispora</taxon>
    </lineage>
</organism>
<keyword evidence="1" id="KW-0805">Transcription regulation</keyword>
<keyword evidence="2" id="KW-0238">DNA-binding</keyword>
<comment type="caution">
    <text evidence="5">The sequence shown here is derived from an EMBL/GenBank/DDBJ whole genome shotgun (WGS) entry which is preliminary data.</text>
</comment>
<evidence type="ECO:0000256" key="1">
    <source>
        <dbReference type="ARBA" id="ARBA00023015"/>
    </source>
</evidence>
<dbReference type="PANTHER" id="PTHR43537:SF45">
    <property type="entry name" value="GNTR FAMILY REGULATORY PROTEIN"/>
    <property type="match status" value="1"/>
</dbReference>
<evidence type="ECO:0000256" key="2">
    <source>
        <dbReference type="ARBA" id="ARBA00023125"/>
    </source>
</evidence>
<dbReference type="InterPro" id="IPR036388">
    <property type="entry name" value="WH-like_DNA-bd_sf"/>
</dbReference>
<dbReference type="Gene3D" id="1.20.120.530">
    <property type="entry name" value="GntR ligand-binding domain-like"/>
    <property type="match status" value="1"/>
</dbReference>
<evidence type="ECO:0000256" key="3">
    <source>
        <dbReference type="ARBA" id="ARBA00023163"/>
    </source>
</evidence>
<dbReference type="Gene3D" id="1.10.10.10">
    <property type="entry name" value="Winged helix-like DNA-binding domain superfamily/Winged helix DNA-binding domain"/>
    <property type="match status" value="1"/>
</dbReference>
<accession>A0ABT1NEA1</accession>
<evidence type="ECO:0000313" key="5">
    <source>
        <dbReference type="EMBL" id="MCQ1529466.1"/>
    </source>
</evidence>
<dbReference type="Pfam" id="PF07729">
    <property type="entry name" value="FCD"/>
    <property type="match status" value="1"/>
</dbReference>
<dbReference type="Pfam" id="PF00392">
    <property type="entry name" value="GntR"/>
    <property type="match status" value="1"/>
</dbReference>
<evidence type="ECO:0000259" key="4">
    <source>
        <dbReference type="PROSITE" id="PS50949"/>
    </source>
</evidence>
<gene>
    <name evidence="5" type="ORF">LJD61_07845</name>
</gene>
<dbReference type="PROSITE" id="PS50949">
    <property type="entry name" value="HTH_GNTR"/>
    <property type="match status" value="1"/>
</dbReference>
<dbReference type="InterPro" id="IPR008920">
    <property type="entry name" value="TF_FadR/GntR_C"/>
</dbReference>
<dbReference type="CDD" id="cd07377">
    <property type="entry name" value="WHTH_GntR"/>
    <property type="match status" value="1"/>
</dbReference>
<dbReference type="InterPro" id="IPR000485">
    <property type="entry name" value="AsnC-type_HTH_dom"/>
</dbReference>
<reference evidence="5 6" key="1">
    <citation type="submission" date="2021-10" db="EMBL/GenBank/DDBJ databases">
        <title>Lutispora strain m25 sp. nov., a thermophilic, non-spore-forming bacterium isolated from a lab-scale methanogenic bioreactor digesting anaerobic sludge.</title>
        <authorList>
            <person name="El Houari A."/>
            <person name="Mcdonald J."/>
        </authorList>
    </citation>
    <scope>NUCLEOTIDE SEQUENCE [LARGE SCALE GENOMIC DNA]</scope>
    <source>
        <strain evidence="6">m25</strain>
    </source>
</reference>
<dbReference type="Proteomes" id="UP001651880">
    <property type="component" value="Unassembled WGS sequence"/>
</dbReference>
<dbReference type="SUPFAM" id="SSF48008">
    <property type="entry name" value="GntR ligand-binding domain-like"/>
    <property type="match status" value="1"/>
</dbReference>
<dbReference type="SUPFAM" id="SSF46785">
    <property type="entry name" value="Winged helix' DNA-binding domain"/>
    <property type="match status" value="1"/>
</dbReference>
<proteinExistence type="predicted"/>
<dbReference type="PRINTS" id="PR00035">
    <property type="entry name" value="HTHGNTR"/>
</dbReference>
<dbReference type="InterPro" id="IPR000524">
    <property type="entry name" value="Tscrpt_reg_HTH_GntR"/>
</dbReference>
<dbReference type="InterPro" id="IPR036390">
    <property type="entry name" value="WH_DNA-bd_sf"/>
</dbReference>
<dbReference type="PRINTS" id="PR00033">
    <property type="entry name" value="HTHASNC"/>
</dbReference>
<protein>
    <submittedName>
        <fullName evidence="5">GntR family transcriptional regulator</fullName>
    </submittedName>
</protein>
<dbReference type="PANTHER" id="PTHR43537">
    <property type="entry name" value="TRANSCRIPTIONAL REGULATOR, GNTR FAMILY"/>
    <property type="match status" value="1"/>
</dbReference>
<keyword evidence="6" id="KW-1185">Reference proteome</keyword>
<dbReference type="InterPro" id="IPR011711">
    <property type="entry name" value="GntR_C"/>
</dbReference>